<organism evidence="1 2">
    <name type="scientific">Lophiostoma macrostomum CBS 122681</name>
    <dbReference type="NCBI Taxonomy" id="1314788"/>
    <lineage>
        <taxon>Eukaryota</taxon>
        <taxon>Fungi</taxon>
        <taxon>Dikarya</taxon>
        <taxon>Ascomycota</taxon>
        <taxon>Pezizomycotina</taxon>
        <taxon>Dothideomycetes</taxon>
        <taxon>Pleosporomycetidae</taxon>
        <taxon>Pleosporales</taxon>
        <taxon>Lophiostomataceae</taxon>
        <taxon>Lophiostoma</taxon>
    </lineage>
</organism>
<evidence type="ECO:0000313" key="2">
    <source>
        <dbReference type="Proteomes" id="UP000799324"/>
    </source>
</evidence>
<protein>
    <submittedName>
        <fullName evidence="1">Uncharacterized protein</fullName>
    </submittedName>
</protein>
<sequence>MREIMLFSRNSPPRCLLVQTLSQAKKIARVLYIAHAALPLRWQIWTPPLHRSVVQMLGSVFLRSEGQMDRGSPLEAHETRLLKAIPQTVEFRATSLSINNTM</sequence>
<accession>A0A6A6SV35</accession>
<dbReference type="AlphaFoldDB" id="A0A6A6SV35"/>
<gene>
    <name evidence="1" type="ORF">K491DRAFT_86041</name>
</gene>
<keyword evidence="2" id="KW-1185">Reference proteome</keyword>
<reference evidence="1" key="1">
    <citation type="journal article" date="2020" name="Stud. Mycol.">
        <title>101 Dothideomycetes genomes: a test case for predicting lifestyles and emergence of pathogens.</title>
        <authorList>
            <person name="Haridas S."/>
            <person name="Albert R."/>
            <person name="Binder M."/>
            <person name="Bloem J."/>
            <person name="Labutti K."/>
            <person name="Salamov A."/>
            <person name="Andreopoulos B."/>
            <person name="Baker S."/>
            <person name="Barry K."/>
            <person name="Bills G."/>
            <person name="Bluhm B."/>
            <person name="Cannon C."/>
            <person name="Castanera R."/>
            <person name="Culley D."/>
            <person name="Daum C."/>
            <person name="Ezra D."/>
            <person name="Gonzalez J."/>
            <person name="Henrissat B."/>
            <person name="Kuo A."/>
            <person name="Liang C."/>
            <person name="Lipzen A."/>
            <person name="Lutzoni F."/>
            <person name="Magnuson J."/>
            <person name="Mondo S."/>
            <person name="Nolan M."/>
            <person name="Ohm R."/>
            <person name="Pangilinan J."/>
            <person name="Park H.-J."/>
            <person name="Ramirez L."/>
            <person name="Alfaro M."/>
            <person name="Sun H."/>
            <person name="Tritt A."/>
            <person name="Yoshinaga Y."/>
            <person name="Zwiers L.-H."/>
            <person name="Turgeon B."/>
            <person name="Goodwin S."/>
            <person name="Spatafora J."/>
            <person name="Crous P."/>
            <person name="Grigoriev I."/>
        </authorList>
    </citation>
    <scope>NUCLEOTIDE SEQUENCE</scope>
    <source>
        <strain evidence="1">CBS 122681</strain>
    </source>
</reference>
<name>A0A6A6SV35_9PLEO</name>
<evidence type="ECO:0000313" key="1">
    <source>
        <dbReference type="EMBL" id="KAF2651616.1"/>
    </source>
</evidence>
<proteinExistence type="predicted"/>
<dbReference type="EMBL" id="MU004421">
    <property type="protein sequence ID" value="KAF2651616.1"/>
    <property type="molecule type" value="Genomic_DNA"/>
</dbReference>
<dbReference type="Proteomes" id="UP000799324">
    <property type="component" value="Unassembled WGS sequence"/>
</dbReference>